<dbReference type="InterPro" id="IPR027359">
    <property type="entry name" value="Volt_channel_dom_sf"/>
</dbReference>
<dbReference type="Gene3D" id="1.20.120.350">
    <property type="entry name" value="Voltage-gated potassium channels. Chain C"/>
    <property type="match status" value="1"/>
</dbReference>
<dbReference type="InterPro" id="IPR013099">
    <property type="entry name" value="K_chnl_dom"/>
</dbReference>
<dbReference type="GO" id="GO:0034220">
    <property type="term" value="P:monoatomic ion transmembrane transport"/>
    <property type="evidence" value="ECO:0007669"/>
    <property type="project" value="UniProtKB-KW"/>
</dbReference>
<evidence type="ECO:0000256" key="2">
    <source>
        <dbReference type="ARBA" id="ARBA00022448"/>
    </source>
</evidence>
<dbReference type="EMBL" id="JALHLE010000005">
    <property type="protein sequence ID" value="MCJ2178029.1"/>
    <property type="molecule type" value="Genomic_DNA"/>
</dbReference>
<dbReference type="SUPFAM" id="SSF81324">
    <property type="entry name" value="Voltage-gated potassium channels"/>
    <property type="match status" value="1"/>
</dbReference>
<protein>
    <submittedName>
        <fullName evidence="11">Potassium channel family protein</fullName>
    </submittedName>
</protein>
<organism evidence="11 12">
    <name type="scientific">Novosphingobium album</name>
    <name type="common">ex Hu et al. 2023</name>
    <dbReference type="NCBI Taxonomy" id="2930093"/>
    <lineage>
        <taxon>Bacteria</taxon>
        <taxon>Pseudomonadati</taxon>
        <taxon>Pseudomonadota</taxon>
        <taxon>Alphaproteobacteria</taxon>
        <taxon>Sphingomonadales</taxon>
        <taxon>Sphingomonadaceae</taxon>
        <taxon>Novosphingobium</taxon>
    </lineage>
</organism>
<dbReference type="InterPro" id="IPR059113">
    <property type="entry name" value="Znf_ribbon"/>
</dbReference>
<evidence type="ECO:0000259" key="9">
    <source>
        <dbReference type="Pfam" id="PF07885"/>
    </source>
</evidence>
<keyword evidence="6 8" id="KW-0472">Membrane</keyword>
<dbReference type="PANTHER" id="PTHR11537">
    <property type="entry name" value="VOLTAGE-GATED POTASSIUM CHANNEL"/>
    <property type="match status" value="1"/>
</dbReference>
<keyword evidence="4 8" id="KW-1133">Transmembrane helix</keyword>
<feature type="domain" description="Putative zinc-ribbon" evidence="10">
    <location>
        <begin position="228"/>
        <end position="253"/>
    </location>
</feature>
<evidence type="ECO:0000313" key="12">
    <source>
        <dbReference type="Proteomes" id="UP001162880"/>
    </source>
</evidence>
<keyword evidence="5" id="KW-0406">Ion transport</keyword>
<feature type="transmembrane region" description="Helical" evidence="8">
    <location>
        <begin position="56"/>
        <end position="75"/>
    </location>
</feature>
<evidence type="ECO:0000256" key="4">
    <source>
        <dbReference type="ARBA" id="ARBA00022989"/>
    </source>
</evidence>
<comment type="subcellular location">
    <subcellularLocation>
        <location evidence="1">Membrane</location>
        <topology evidence="1">Multi-pass membrane protein</topology>
    </subcellularLocation>
</comment>
<evidence type="ECO:0000256" key="7">
    <source>
        <dbReference type="ARBA" id="ARBA00023303"/>
    </source>
</evidence>
<evidence type="ECO:0000259" key="10">
    <source>
        <dbReference type="Pfam" id="PF13248"/>
    </source>
</evidence>
<evidence type="ECO:0000256" key="5">
    <source>
        <dbReference type="ARBA" id="ARBA00023065"/>
    </source>
</evidence>
<proteinExistence type="predicted"/>
<evidence type="ECO:0000256" key="6">
    <source>
        <dbReference type="ARBA" id="ARBA00023136"/>
    </source>
</evidence>
<gene>
    <name evidence="11" type="ORF">MTR64_05600</name>
</gene>
<feature type="transmembrane region" description="Helical" evidence="8">
    <location>
        <begin position="87"/>
        <end position="110"/>
    </location>
</feature>
<dbReference type="Proteomes" id="UP001162880">
    <property type="component" value="Unassembled WGS sequence"/>
</dbReference>
<dbReference type="InterPro" id="IPR028325">
    <property type="entry name" value="VG_K_chnl"/>
</dbReference>
<evidence type="ECO:0000256" key="1">
    <source>
        <dbReference type="ARBA" id="ARBA00004141"/>
    </source>
</evidence>
<feature type="transmembrane region" description="Helical" evidence="8">
    <location>
        <begin position="140"/>
        <end position="160"/>
    </location>
</feature>
<feature type="transmembrane region" description="Helical" evidence="8">
    <location>
        <begin position="27"/>
        <end position="49"/>
    </location>
</feature>
<dbReference type="InterPro" id="IPR003938">
    <property type="entry name" value="K_chnl_volt-dep_EAG/ELK/ERG"/>
</dbReference>
<feature type="domain" description="Potassium channel" evidence="9">
    <location>
        <begin position="150"/>
        <end position="222"/>
    </location>
</feature>
<reference evidence="11" key="1">
    <citation type="submission" date="2022-03" db="EMBL/GenBank/DDBJ databases">
        <title>Identification of a novel bacterium isolated from mangrove sediments.</title>
        <authorList>
            <person name="Pan X."/>
        </authorList>
    </citation>
    <scope>NUCLEOTIDE SEQUENCE</scope>
    <source>
        <strain evidence="11">B2580</strain>
    </source>
</reference>
<dbReference type="PANTHER" id="PTHR11537:SF254">
    <property type="entry name" value="POTASSIUM VOLTAGE-GATED CHANNEL PROTEIN SHAB"/>
    <property type="match status" value="1"/>
</dbReference>
<sequence>MEGAARVSIRSSLSRLYDDDGATTRGYGYFLLVFDTAMVLYVIVSSFFAGSKTIEIVDFALGIFVVFDFAARIVVSRNRLRTAFGFWGLADLIVILSLLAPIAGEGFAFLRVVRTFRLLRSYHLLRQLRTDFVYFRRNEATVFAGINLALFIFVTTALVFETQHGANPDINDYADALYFTVTTLTTTGFGDVTLSGPSGRLLSVLIMIFGVSLFVRLIQVLFRPPKREYECPDCGLFLHDPDAIHCKHCGHVLHIRTEGAS</sequence>
<keyword evidence="12" id="KW-1185">Reference proteome</keyword>
<dbReference type="Pfam" id="PF07885">
    <property type="entry name" value="Ion_trans_2"/>
    <property type="match status" value="1"/>
</dbReference>
<keyword evidence="3 8" id="KW-0812">Transmembrane</keyword>
<comment type="caution">
    <text evidence="11">The sequence shown here is derived from an EMBL/GenBank/DDBJ whole genome shotgun (WGS) entry which is preliminary data.</text>
</comment>
<keyword evidence="7 11" id="KW-0407">Ion channel</keyword>
<dbReference type="PRINTS" id="PR01463">
    <property type="entry name" value="EAGCHANLFMLY"/>
</dbReference>
<feature type="transmembrane region" description="Helical" evidence="8">
    <location>
        <begin position="201"/>
        <end position="222"/>
    </location>
</feature>
<name>A0ABT0AZ85_9SPHN</name>
<evidence type="ECO:0000256" key="8">
    <source>
        <dbReference type="SAM" id="Phobius"/>
    </source>
</evidence>
<dbReference type="Gene3D" id="1.10.287.70">
    <property type="match status" value="1"/>
</dbReference>
<keyword evidence="2" id="KW-0813">Transport</keyword>
<dbReference type="Pfam" id="PF13248">
    <property type="entry name" value="Zn_ribbon_3"/>
    <property type="match status" value="1"/>
</dbReference>
<accession>A0ABT0AZ85</accession>
<evidence type="ECO:0000313" key="11">
    <source>
        <dbReference type="EMBL" id="MCJ2178029.1"/>
    </source>
</evidence>
<evidence type="ECO:0000256" key="3">
    <source>
        <dbReference type="ARBA" id="ARBA00022692"/>
    </source>
</evidence>